<evidence type="ECO:0000259" key="6">
    <source>
        <dbReference type="PROSITE" id="PS50977"/>
    </source>
</evidence>
<evidence type="ECO:0000256" key="5">
    <source>
        <dbReference type="SAM" id="MobiDB-lite"/>
    </source>
</evidence>
<organism evidence="7 8">
    <name type="scientific">Phytohabitans suffuscus</name>
    <dbReference type="NCBI Taxonomy" id="624315"/>
    <lineage>
        <taxon>Bacteria</taxon>
        <taxon>Bacillati</taxon>
        <taxon>Actinomycetota</taxon>
        <taxon>Actinomycetes</taxon>
        <taxon>Micromonosporales</taxon>
        <taxon>Micromonosporaceae</taxon>
    </lineage>
</organism>
<dbReference type="InterPro" id="IPR009057">
    <property type="entry name" value="Homeodomain-like_sf"/>
</dbReference>
<dbReference type="SUPFAM" id="SSF46689">
    <property type="entry name" value="Homeodomain-like"/>
    <property type="match status" value="1"/>
</dbReference>
<dbReference type="Pfam" id="PF00440">
    <property type="entry name" value="TetR_N"/>
    <property type="match status" value="1"/>
</dbReference>
<accession>A0A6F8YZJ8</accession>
<evidence type="ECO:0000256" key="1">
    <source>
        <dbReference type="ARBA" id="ARBA00023015"/>
    </source>
</evidence>
<feature type="domain" description="HTH tetR-type" evidence="6">
    <location>
        <begin position="9"/>
        <end position="69"/>
    </location>
</feature>
<dbReference type="KEGG" id="psuu:Psuf_085740"/>
<feature type="compositionally biased region" description="Basic and acidic residues" evidence="5">
    <location>
        <begin position="204"/>
        <end position="213"/>
    </location>
</feature>
<dbReference type="PANTHER" id="PTHR30055:SF234">
    <property type="entry name" value="HTH-TYPE TRANSCRIPTIONAL REGULATOR BETI"/>
    <property type="match status" value="1"/>
</dbReference>
<keyword evidence="8" id="KW-1185">Reference proteome</keyword>
<evidence type="ECO:0000256" key="4">
    <source>
        <dbReference type="PROSITE-ProRule" id="PRU00335"/>
    </source>
</evidence>
<proteinExistence type="predicted"/>
<sequence>MYMPEGKRRLAREDWVEAALAAVAEGGVAAVAVEPIAARLGTTKGSFYWHFPNRAALLEAALAAWEERTTTAVIDEIANATEDPAGQLRTLIVRVIEAAEGDRVGPALLAAAGQPAVARAIDRVTRARVGLIVTVFSRLGFPLAEARSRALLAYSAYLGHAQLAHSTEGVLPDTAADRRAYLGDVMSVLTAGARPGTAGNARTADARRRTSDN</sequence>
<evidence type="ECO:0000256" key="2">
    <source>
        <dbReference type="ARBA" id="ARBA00023125"/>
    </source>
</evidence>
<reference evidence="7 8" key="2">
    <citation type="submission" date="2020-03" db="EMBL/GenBank/DDBJ databases">
        <authorList>
            <person name="Ichikawa N."/>
            <person name="Kimura A."/>
            <person name="Kitahashi Y."/>
            <person name="Uohara A."/>
        </authorList>
    </citation>
    <scope>NUCLEOTIDE SEQUENCE [LARGE SCALE GENOMIC DNA]</scope>
    <source>
        <strain evidence="7 8">NBRC 105367</strain>
    </source>
</reference>
<dbReference type="EMBL" id="AP022871">
    <property type="protein sequence ID" value="BCB91261.1"/>
    <property type="molecule type" value="Genomic_DNA"/>
</dbReference>
<feature type="region of interest" description="Disordered" evidence="5">
    <location>
        <begin position="193"/>
        <end position="213"/>
    </location>
</feature>
<reference evidence="7 8" key="1">
    <citation type="submission" date="2020-03" db="EMBL/GenBank/DDBJ databases">
        <title>Whole genome shotgun sequence of Phytohabitans suffuscus NBRC 105367.</title>
        <authorList>
            <person name="Komaki H."/>
            <person name="Tamura T."/>
        </authorList>
    </citation>
    <scope>NUCLEOTIDE SEQUENCE [LARGE SCALE GENOMIC DNA]</scope>
    <source>
        <strain evidence="7 8">NBRC 105367</strain>
    </source>
</reference>
<keyword evidence="3" id="KW-0804">Transcription</keyword>
<keyword evidence="1" id="KW-0805">Transcription regulation</keyword>
<dbReference type="GO" id="GO:0003700">
    <property type="term" value="F:DNA-binding transcription factor activity"/>
    <property type="evidence" value="ECO:0007669"/>
    <property type="project" value="TreeGrafter"/>
</dbReference>
<keyword evidence="2 4" id="KW-0238">DNA-binding</keyword>
<evidence type="ECO:0000313" key="7">
    <source>
        <dbReference type="EMBL" id="BCB91261.1"/>
    </source>
</evidence>
<dbReference type="PRINTS" id="PR00455">
    <property type="entry name" value="HTHTETR"/>
</dbReference>
<evidence type="ECO:0000313" key="8">
    <source>
        <dbReference type="Proteomes" id="UP000503011"/>
    </source>
</evidence>
<name>A0A6F8YZJ8_9ACTN</name>
<dbReference type="AlphaFoldDB" id="A0A6F8YZJ8"/>
<dbReference type="GO" id="GO:0000976">
    <property type="term" value="F:transcription cis-regulatory region binding"/>
    <property type="evidence" value="ECO:0007669"/>
    <property type="project" value="TreeGrafter"/>
</dbReference>
<protein>
    <submittedName>
        <fullName evidence="7">TetR family transcriptional regulator</fullName>
    </submittedName>
</protein>
<dbReference type="InterPro" id="IPR050109">
    <property type="entry name" value="HTH-type_TetR-like_transc_reg"/>
</dbReference>
<dbReference type="Gene3D" id="1.10.357.10">
    <property type="entry name" value="Tetracycline Repressor, domain 2"/>
    <property type="match status" value="1"/>
</dbReference>
<dbReference type="InterPro" id="IPR001647">
    <property type="entry name" value="HTH_TetR"/>
</dbReference>
<dbReference type="Proteomes" id="UP000503011">
    <property type="component" value="Chromosome"/>
</dbReference>
<dbReference type="PROSITE" id="PS50977">
    <property type="entry name" value="HTH_TETR_2"/>
    <property type="match status" value="1"/>
</dbReference>
<feature type="DNA-binding region" description="H-T-H motif" evidence="4">
    <location>
        <begin position="32"/>
        <end position="51"/>
    </location>
</feature>
<gene>
    <name evidence="7" type="ORF">Psuf_085740</name>
</gene>
<evidence type="ECO:0000256" key="3">
    <source>
        <dbReference type="ARBA" id="ARBA00023163"/>
    </source>
</evidence>
<dbReference type="PANTHER" id="PTHR30055">
    <property type="entry name" value="HTH-TYPE TRANSCRIPTIONAL REGULATOR RUTR"/>
    <property type="match status" value="1"/>
</dbReference>